<protein>
    <submittedName>
        <fullName evidence="1">Uncharacterized protein</fullName>
    </submittedName>
</protein>
<sequence>SSSSRLKFTNSLVRLVKLSSFSTRNSTREFNTIFFSNSNSTPFEFTNNSVQLVCDAVSCPQHHPLHHLQTPIRVVRFVNLRQWWRCNSSPSRLWEGCCCSSFLTRLLMGLLLSPSAAVLTCASVHGCSSTLVVLRFGFAFNA</sequence>
<evidence type="ECO:0000313" key="2">
    <source>
        <dbReference type="Proteomes" id="UP000265520"/>
    </source>
</evidence>
<dbReference type="EMBL" id="LXQA010028079">
    <property type="protein sequence ID" value="MCH94759.1"/>
    <property type="molecule type" value="Genomic_DNA"/>
</dbReference>
<reference evidence="1 2" key="1">
    <citation type="journal article" date="2018" name="Front. Plant Sci.">
        <title>Red Clover (Trifolium pratense) and Zigzag Clover (T. medium) - A Picture of Genomic Similarities and Differences.</title>
        <authorList>
            <person name="Dluhosova J."/>
            <person name="Istvanek J."/>
            <person name="Nedelnik J."/>
            <person name="Repkova J."/>
        </authorList>
    </citation>
    <scope>NUCLEOTIDE SEQUENCE [LARGE SCALE GENOMIC DNA]</scope>
    <source>
        <strain evidence="2">cv. 10/8</strain>
        <tissue evidence="1">Leaf</tissue>
    </source>
</reference>
<evidence type="ECO:0000313" key="1">
    <source>
        <dbReference type="EMBL" id="MCH94759.1"/>
    </source>
</evidence>
<accession>A0A392N6F9</accession>
<feature type="non-terminal residue" evidence="1">
    <location>
        <position position="1"/>
    </location>
</feature>
<gene>
    <name evidence="1" type="ORF">A2U01_0015724</name>
</gene>
<organism evidence="1 2">
    <name type="scientific">Trifolium medium</name>
    <dbReference type="NCBI Taxonomy" id="97028"/>
    <lineage>
        <taxon>Eukaryota</taxon>
        <taxon>Viridiplantae</taxon>
        <taxon>Streptophyta</taxon>
        <taxon>Embryophyta</taxon>
        <taxon>Tracheophyta</taxon>
        <taxon>Spermatophyta</taxon>
        <taxon>Magnoliopsida</taxon>
        <taxon>eudicotyledons</taxon>
        <taxon>Gunneridae</taxon>
        <taxon>Pentapetalae</taxon>
        <taxon>rosids</taxon>
        <taxon>fabids</taxon>
        <taxon>Fabales</taxon>
        <taxon>Fabaceae</taxon>
        <taxon>Papilionoideae</taxon>
        <taxon>50 kb inversion clade</taxon>
        <taxon>NPAAA clade</taxon>
        <taxon>Hologalegina</taxon>
        <taxon>IRL clade</taxon>
        <taxon>Trifolieae</taxon>
        <taxon>Trifolium</taxon>
    </lineage>
</organism>
<comment type="caution">
    <text evidence="1">The sequence shown here is derived from an EMBL/GenBank/DDBJ whole genome shotgun (WGS) entry which is preliminary data.</text>
</comment>
<dbReference type="Proteomes" id="UP000265520">
    <property type="component" value="Unassembled WGS sequence"/>
</dbReference>
<proteinExistence type="predicted"/>
<name>A0A392N6F9_9FABA</name>
<dbReference type="AlphaFoldDB" id="A0A392N6F9"/>
<keyword evidence="2" id="KW-1185">Reference proteome</keyword>